<protein>
    <submittedName>
        <fullName evidence="1">Uncharacterized protein</fullName>
    </submittedName>
</protein>
<sequence>MDLLQPVNRRRRLRCIETLGEVQALFADPHGLEVVIDRIISGEADAQLAVAEPRDLFVLAGSLYLDRDMGAGGHESAHQLRNDRVDCRSEIADVEAPELAGLRCPRFFDRGMADIEQALRLDEEQLPGFGYLHTFRGSDEQFDTELVLQLLDLPRDWRLRDMQLARCGGQIAFFGDGNKIA</sequence>
<keyword evidence="2" id="KW-1185">Reference proteome</keyword>
<accession>A0A086P5X2</accession>
<dbReference type="Proteomes" id="UP000024284">
    <property type="component" value="Unassembled WGS sequence"/>
</dbReference>
<reference evidence="1" key="1">
    <citation type="submission" date="2014-08" db="EMBL/GenBank/DDBJ databases">
        <title>Draft genome sequences of Sphingobium herbicidovorans.</title>
        <authorList>
            <person name="Gan H.M."/>
            <person name="Gan H.Y."/>
            <person name="Savka M.A."/>
        </authorList>
    </citation>
    <scope>NUCLEOTIDE SEQUENCE [LARGE SCALE GENOMIC DNA]</scope>
    <source>
        <strain evidence="1">NBRC 16415</strain>
    </source>
</reference>
<dbReference type="EMBL" id="JFZA02000049">
    <property type="protein sequence ID" value="KFG88790.1"/>
    <property type="molecule type" value="Genomic_DNA"/>
</dbReference>
<evidence type="ECO:0000313" key="2">
    <source>
        <dbReference type="Proteomes" id="UP000024284"/>
    </source>
</evidence>
<dbReference type="AlphaFoldDB" id="A0A086P5X2"/>
<organism evidence="1 2">
    <name type="scientific">Sphingobium herbicidovorans (strain ATCC 700291 / DSM 11019 / CCUG 56400 / KCTC 2939 / LMG 18315 / NBRC 16415 / MH)</name>
    <name type="common">Sphingomonas herbicidovorans</name>
    <dbReference type="NCBI Taxonomy" id="1219045"/>
    <lineage>
        <taxon>Bacteria</taxon>
        <taxon>Pseudomonadati</taxon>
        <taxon>Pseudomonadota</taxon>
        <taxon>Alphaproteobacteria</taxon>
        <taxon>Sphingomonadales</taxon>
        <taxon>Sphingomonadaceae</taxon>
        <taxon>Sphingobium</taxon>
    </lineage>
</organism>
<gene>
    <name evidence="1" type="ORF">BV98_003426</name>
</gene>
<proteinExistence type="predicted"/>
<comment type="caution">
    <text evidence="1">The sequence shown here is derived from an EMBL/GenBank/DDBJ whole genome shotgun (WGS) entry which is preliminary data.</text>
</comment>
<evidence type="ECO:0000313" key="1">
    <source>
        <dbReference type="EMBL" id="KFG88790.1"/>
    </source>
</evidence>
<name>A0A086P5X2_SPHHM</name>